<evidence type="ECO:0000256" key="2">
    <source>
        <dbReference type="ARBA" id="ARBA00010682"/>
    </source>
</evidence>
<evidence type="ECO:0000256" key="1">
    <source>
        <dbReference type="ARBA" id="ARBA00005042"/>
    </source>
</evidence>
<evidence type="ECO:0000256" key="6">
    <source>
        <dbReference type="ARBA" id="ARBA00023098"/>
    </source>
</evidence>
<proteinExistence type="inferred from homology"/>
<organism evidence="12 13">
    <name type="scientific">Wickerhamomyces pijperi</name>
    <name type="common">Yeast</name>
    <name type="synonym">Pichia pijperi</name>
    <dbReference type="NCBI Taxonomy" id="599730"/>
    <lineage>
        <taxon>Eukaryota</taxon>
        <taxon>Fungi</taxon>
        <taxon>Dikarya</taxon>
        <taxon>Ascomycota</taxon>
        <taxon>Saccharomycotina</taxon>
        <taxon>Saccharomycetes</taxon>
        <taxon>Phaffomycetales</taxon>
        <taxon>Wickerhamomycetaceae</taxon>
        <taxon>Wickerhamomyces</taxon>
    </lineage>
</organism>
<keyword evidence="3 10" id="KW-0444">Lipid biosynthesis</keyword>
<protein>
    <recommendedName>
        <fullName evidence="10">CDP-diacylglycerol--glycerol-3-phosphate 3-phosphatidyltransferase</fullName>
        <ecNumber evidence="10">2.7.8.5</ecNumber>
    </recommendedName>
</protein>
<dbReference type="Gene3D" id="3.30.870.10">
    <property type="entry name" value="Endonuclease Chain A"/>
    <property type="match status" value="2"/>
</dbReference>
<dbReference type="OrthoDB" id="10250191at2759"/>
<dbReference type="PANTHER" id="PTHR12586">
    <property type="entry name" value="CDP-DIACYLGLYCEROL--SERINE O-PHOSPHATIDYLTRANSFERASE"/>
    <property type="match status" value="1"/>
</dbReference>
<evidence type="ECO:0000256" key="9">
    <source>
        <dbReference type="ARBA" id="ARBA00048586"/>
    </source>
</evidence>
<dbReference type="PANTHER" id="PTHR12586:SF1">
    <property type="entry name" value="CDP-DIACYLGLYCEROL--GLYCEROL-3-PHOSPHATE 3-PHOSPHATIDYLTRANSFERASE, MITOCHONDRIAL"/>
    <property type="match status" value="1"/>
</dbReference>
<sequence length="497" mass="56241">MLVKTVLKSTLRRMSTISTTTTTTSSIFQPNIRSLIKDLDQISPRFEIAEDHINILTDPKEFYQTLKDKISAAKKRVFISSLYIGKNQDELVDCISDALKKEPKLKVYILTDALRGTREAPSKSSASLLAQLMQQHGSQVDIRMYHTPHLNGFNKAIVPKRFNEGFGLQHMKIYGFDDELILSGANLSSDYFTDRQDRYFHFSSKSISDYYFNIQNVISSLSYKIDHSADESKFSMYWPVSNPAPEPQTDYYAYLDKSNELLTNLFKVSPEQSPIKDGCTYVYPVSQFTPLMKEDQSTEKKGVFKLLDYITDPSMKWVFTAGYFNMLPEIKQRLLSSPSTGKVITASPFANGFYLSSGISGCLPDAYLHLSRKFLGDVHFSGKQDDIILNEWKKGVVNTEGGWSYHAKGLWVNAPNEDAPSVTIIGSSNYTRRAYNFDLESNAIVVTSNPLLKSKLKAEVDNLLKNTTEVSLKDFEAEDRRVSMFVRIATKILGGRL</sequence>
<dbReference type="GO" id="GO:0008444">
    <property type="term" value="F:CDP-diacylglycerol-glycerol-3-phosphate 3-phosphatidyltransferase activity"/>
    <property type="evidence" value="ECO:0007669"/>
    <property type="project" value="UniProtKB-EC"/>
</dbReference>
<feature type="domain" description="PLD phosphodiesterase" evidence="11">
    <location>
        <begin position="165"/>
        <end position="191"/>
    </location>
</feature>
<comment type="caution">
    <text evidence="12">The sequence shown here is derived from an EMBL/GenBank/DDBJ whole genome shotgun (WGS) entry which is preliminary data.</text>
</comment>
<comment type="catalytic activity">
    <reaction evidence="9 10">
        <text>a CDP-1,2-diacyl-sn-glycerol + sn-glycerol 3-phosphate = a 1,2-diacyl-sn-glycero-3-phospho-(1'-sn-glycero-3'-phosphate) + CMP + H(+)</text>
        <dbReference type="Rhea" id="RHEA:12593"/>
        <dbReference type="ChEBI" id="CHEBI:15378"/>
        <dbReference type="ChEBI" id="CHEBI:57597"/>
        <dbReference type="ChEBI" id="CHEBI:58332"/>
        <dbReference type="ChEBI" id="CHEBI:60110"/>
        <dbReference type="ChEBI" id="CHEBI:60377"/>
        <dbReference type="EC" id="2.7.8.5"/>
    </reaction>
</comment>
<dbReference type="InterPro" id="IPR016270">
    <property type="entry name" value="PGS1"/>
</dbReference>
<name>A0A9P8QA07_WICPI</name>
<dbReference type="SUPFAM" id="SSF56024">
    <property type="entry name" value="Phospholipase D/nuclease"/>
    <property type="match status" value="2"/>
</dbReference>
<keyword evidence="10" id="KW-0067">ATP-binding</keyword>
<evidence type="ECO:0000259" key="11">
    <source>
        <dbReference type="PROSITE" id="PS50035"/>
    </source>
</evidence>
<gene>
    <name evidence="12" type="ORF">WICPIJ_003376</name>
</gene>
<keyword evidence="8 10" id="KW-1208">Phospholipid metabolism</keyword>
<dbReference type="CDD" id="cd09137">
    <property type="entry name" value="PLDc_PGS1_euk_2"/>
    <property type="match status" value="1"/>
</dbReference>
<evidence type="ECO:0000256" key="10">
    <source>
        <dbReference type="RuleBase" id="RU365024"/>
    </source>
</evidence>
<comment type="similarity">
    <text evidence="2 10">Belongs to the CDP-alcohol phosphatidyltransferase class-II family.</text>
</comment>
<dbReference type="Pfam" id="PF13091">
    <property type="entry name" value="PLDc_2"/>
    <property type="match status" value="1"/>
</dbReference>
<evidence type="ECO:0000256" key="5">
    <source>
        <dbReference type="ARBA" id="ARBA00022737"/>
    </source>
</evidence>
<keyword evidence="10" id="KW-0496">Mitochondrion</keyword>
<keyword evidence="6 10" id="KW-0443">Lipid metabolism</keyword>
<evidence type="ECO:0000256" key="3">
    <source>
        <dbReference type="ARBA" id="ARBA00022516"/>
    </source>
</evidence>
<keyword evidence="7 10" id="KW-0594">Phospholipid biosynthesis</keyword>
<comment type="subcellular location">
    <subcellularLocation>
        <location evidence="10">Mitochondrion</location>
    </subcellularLocation>
</comment>
<keyword evidence="4 10" id="KW-0808">Transferase</keyword>
<keyword evidence="13" id="KW-1185">Reference proteome</keyword>
<dbReference type="GO" id="GO:0005739">
    <property type="term" value="C:mitochondrion"/>
    <property type="evidence" value="ECO:0007669"/>
    <property type="project" value="UniProtKB-SubCell"/>
</dbReference>
<dbReference type="EC" id="2.7.8.5" evidence="10"/>
<dbReference type="SMART" id="SM00155">
    <property type="entry name" value="PLDc"/>
    <property type="match status" value="2"/>
</dbReference>
<dbReference type="InterPro" id="IPR025202">
    <property type="entry name" value="PLD-like_dom"/>
</dbReference>
<dbReference type="AlphaFoldDB" id="A0A9P8QA07"/>
<dbReference type="InterPro" id="IPR001736">
    <property type="entry name" value="PLipase_D/transphosphatidylase"/>
</dbReference>
<evidence type="ECO:0000313" key="12">
    <source>
        <dbReference type="EMBL" id="KAH3685629.1"/>
    </source>
</evidence>
<keyword evidence="5" id="KW-0677">Repeat</keyword>
<comment type="pathway">
    <text evidence="1 10">Phospholipid metabolism; phosphatidylglycerol biosynthesis; phosphatidylglycerol from CDP-diacylglycerol: step 1/2.</text>
</comment>
<dbReference type="EMBL" id="JAEUBG010001852">
    <property type="protein sequence ID" value="KAH3685629.1"/>
    <property type="molecule type" value="Genomic_DNA"/>
</dbReference>
<evidence type="ECO:0000313" key="13">
    <source>
        <dbReference type="Proteomes" id="UP000774326"/>
    </source>
</evidence>
<comment type="function">
    <text evidence="10">Functions in the biosynthesis of the anionic phospholipids phosphatidylglycerol and cardiolipin.</text>
</comment>
<evidence type="ECO:0000256" key="4">
    <source>
        <dbReference type="ARBA" id="ARBA00022679"/>
    </source>
</evidence>
<reference evidence="12" key="1">
    <citation type="journal article" date="2021" name="Open Biol.">
        <title>Shared evolutionary footprints suggest mitochondrial oxidative damage underlies multiple complex I losses in fungi.</title>
        <authorList>
            <person name="Schikora-Tamarit M.A."/>
            <person name="Marcet-Houben M."/>
            <person name="Nosek J."/>
            <person name="Gabaldon T."/>
        </authorList>
    </citation>
    <scope>NUCLEOTIDE SEQUENCE</scope>
    <source>
        <strain evidence="12">CBS2887</strain>
    </source>
</reference>
<evidence type="ECO:0000256" key="7">
    <source>
        <dbReference type="ARBA" id="ARBA00023209"/>
    </source>
</evidence>
<reference evidence="12" key="2">
    <citation type="submission" date="2021-01" db="EMBL/GenBank/DDBJ databases">
        <authorList>
            <person name="Schikora-Tamarit M.A."/>
        </authorList>
    </citation>
    <scope>NUCLEOTIDE SEQUENCE</scope>
    <source>
        <strain evidence="12">CBS2887</strain>
    </source>
</reference>
<dbReference type="Proteomes" id="UP000774326">
    <property type="component" value="Unassembled WGS sequence"/>
</dbReference>
<dbReference type="GO" id="GO:0032049">
    <property type="term" value="P:cardiolipin biosynthetic process"/>
    <property type="evidence" value="ECO:0007669"/>
    <property type="project" value="InterPro"/>
</dbReference>
<dbReference type="PROSITE" id="PS50035">
    <property type="entry name" value="PLD"/>
    <property type="match status" value="1"/>
</dbReference>
<dbReference type="PIRSF" id="PIRSF000850">
    <property type="entry name" value="Phospholipase_D_PSS"/>
    <property type="match status" value="1"/>
</dbReference>
<dbReference type="CDD" id="cd09135">
    <property type="entry name" value="PLDc_PGS1_euk_1"/>
    <property type="match status" value="1"/>
</dbReference>
<keyword evidence="10" id="KW-0547">Nucleotide-binding</keyword>
<accession>A0A9P8QA07</accession>
<evidence type="ECO:0000256" key="8">
    <source>
        <dbReference type="ARBA" id="ARBA00023264"/>
    </source>
</evidence>
<dbReference type="GO" id="GO:0005524">
    <property type="term" value="F:ATP binding"/>
    <property type="evidence" value="ECO:0007669"/>
    <property type="project" value="UniProtKB-KW"/>
</dbReference>